<name>V2Y689_MONRO</name>
<protein>
    <submittedName>
        <fullName evidence="2">Uncharacterized protein</fullName>
    </submittedName>
</protein>
<feature type="compositionally biased region" description="Basic residues" evidence="1">
    <location>
        <begin position="131"/>
        <end position="143"/>
    </location>
</feature>
<dbReference type="HOGENOM" id="CLU_112981_0_0_1"/>
<dbReference type="KEGG" id="mrr:Moror_11862"/>
<keyword evidence="3" id="KW-1185">Reference proteome</keyword>
<proteinExistence type="predicted"/>
<evidence type="ECO:0000313" key="2">
    <source>
        <dbReference type="EMBL" id="ESK87169.1"/>
    </source>
</evidence>
<dbReference type="AlphaFoldDB" id="V2Y689"/>
<comment type="caution">
    <text evidence="2">The sequence shown here is derived from an EMBL/GenBank/DDBJ whole genome shotgun (WGS) entry which is preliminary data.</text>
</comment>
<sequence length="165" mass="18312">MEVEDDEDFDDLIDSSDFRTTIVGDWNDAFRNVLGAREGLQEAIVALEIPSKGSSVMKLKEQQVAKAKLRAEEKKKVALKAKLQAANGIGSDGEEDTDGVSTRQGKAVASRHMSEEDDKDHPVDKEESRIVRKPLKQKSKLTKRTRDANDNNAPHLLTPLQSESQ</sequence>
<gene>
    <name evidence="2" type="ORF">Moror_11862</name>
</gene>
<evidence type="ECO:0000256" key="1">
    <source>
        <dbReference type="SAM" id="MobiDB-lite"/>
    </source>
</evidence>
<reference evidence="2 3" key="1">
    <citation type="journal article" date="2014" name="BMC Genomics">
        <title>Genome and secretome analysis of the hemibiotrophic fungal pathogen, Moniliophthora roreri, which causes frosty pod rot disease of cacao: mechanisms of the biotrophic and necrotrophic phases.</title>
        <authorList>
            <person name="Meinhardt L.W."/>
            <person name="Costa G.G.L."/>
            <person name="Thomazella D.P.T."/>
            <person name="Teixeira P.J.P.L."/>
            <person name="Carazzolle M.F."/>
            <person name="Schuster S.C."/>
            <person name="Carlson J.E."/>
            <person name="Guiltinan M.J."/>
            <person name="Mieczkowski P."/>
            <person name="Farmer A."/>
            <person name="Ramaraj T."/>
            <person name="Crozier J."/>
            <person name="Davis R.E."/>
            <person name="Shao J."/>
            <person name="Melnick R.L."/>
            <person name="Pereira G.A.G."/>
            <person name="Bailey B.A."/>
        </authorList>
    </citation>
    <scope>NUCLEOTIDE SEQUENCE [LARGE SCALE GENOMIC DNA]</scope>
    <source>
        <strain evidence="2 3">MCA 2997</strain>
    </source>
</reference>
<dbReference type="Proteomes" id="UP000017559">
    <property type="component" value="Unassembled WGS sequence"/>
</dbReference>
<accession>V2Y689</accession>
<feature type="region of interest" description="Disordered" evidence="1">
    <location>
        <begin position="84"/>
        <end position="165"/>
    </location>
</feature>
<dbReference type="EMBL" id="AWSO01000829">
    <property type="protein sequence ID" value="ESK87169.1"/>
    <property type="molecule type" value="Genomic_DNA"/>
</dbReference>
<evidence type="ECO:0000313" key="3">
    <source>
        <dbReference type="Proteomes" id="UP000017559"/>
    </source>
</evidence>
<feature type="compositionally biased region" description="Basic and acidic residues" evidence="1">
    <location>
        <begin position="119"/>
        <end position="130"/>
    </location>
</feature>
<organism evidence="2 3">
    <name type="scientific">Moniliophthora roreri (strain MCA 2997)</name>
    <name type="common">Cocoa frosty pod rot fungus</name>
    <name type="synonym">Crinipellis roreri</name>
    <dbReference type="NCBI Taxonomy" id="1381753"/>
    <lineage>
        <taxon>Eukaryota</taxon>
        <taxon>Fungi</taxon>
        <taxon>Dikarya</taxon>
        <taxon>Basidiomycota</taxon>
        <taxon>Agaricomycotina</taxon>
        <taxon>Agaricomycetes</taxon>
        <taxon>Agaricomycetidae</taxon>
        <taxon>Agaricales</taxon>
        <taxon>Marasmiineae</taxon>
        <taxon>Marasmiaceae</taxon>
        <taxon>Moniliophthora</taxon>
    </lineage>
</organism>